<comment type="caution">
    <text evidence="3">The sequence shown here is derived from an EMBL/GenBank/DDBJ whole genome shotgun (WGS) entry which is preliminary data.</text>
</comment>
<feature type="domain" description="TonB C-terminal" evidence="2">
    <location>
        <begin position="66"/>
        <end position="126"/>
    </location>
</feature>
<dbReference type="InterPro" id="IPR037682">
    <property type="entry name" value="TonB_C"/>
</dbReference>
<reference evidence="3 4" key="1">
    <citation type="submission" date="2024-04" db="EMBL/GenBank/DDBJ databases">
        <title>Flavobacterium sp. DGU11 16S ribosomal RNA gene Genome sequencing and assembly.</title>
        <authorList>
            <person name="Park S."/>
        </authorList>
    </citation>
    <scope>NUCLEOTIDE SEQUENCE [LARGE SCALE GENOMIC DNA]</scope>
    <source>
        <strain evidence="3 4">DGU11</strain>
    </source>
</reference>
<dbReference type="RefSeq" id="WP_341697686.1">
    <property type="nucleotide sequence ID" value="NZ_JBBYHR010000008.1"/>
</dbReference>
<organism evidence="3 4">
    <name type="scientific">Flavobacterium arundinis</name>
    <dbReference type="NCBI Taxonomy" id="3139143"/>
    <lineage>
        <taxon>Bacteria</taxon>
        <taxon>Pseudomonadati</taxon>
        <taxon>Bacteroidota</taxon>
        <taxon>Flavobacteriia</taxon>
        <taxon>Flavobacteriales</taxon>
        <taxon>Flavobacteriaceae</taxon>
        <taxon>Flavobacterium</taxon>
    </lineage>
</organism>
<dbReference type="EMBL" id="JBBYHR010000008">
    <property type="protein sequence ID" value="MEL1245373.1"/>
    <property type="molecule type" value="Genomic_DNA"/>
</dbReference>
<dbReference type="Proteomes" id="UP001464555">
    <property type="component" value="Unassembled WGS sequence"/>
</dbReference>
<feature type="chain" id="PRO_5045177211" evidence="1">
    <location>
        <begin position="22"/>
        <end position="132"/>
    </location>
</feature>
<proteinExistence type="predicted"/>
<protein>
    <submittedName>
        <fullName evidence="3">Energy transducer TonB</fullName>
    </submittedName>
</protein>
<feature type="signal peptide" evidence="1">
    <location>
        <begin position="1"/>
        <end position="21"/>
    </location>
</feature>
<dbReference type="Pfam" id="PF03544">
    <property type="entry name" value="TonB_C"/>
    <property type="match status" value="1"/>
</dbReference>
<evidence type="ECO:0000259" key="2">
    <source>
        <dbReference type="Pfam" id="PF03544"/>
    </source>
</evidence>
<evidence type="ECO:0000313" key="3">
    <source>
        <dbReference type="EMBL" id="MEL1245373.1"/>
    </source>
</evidence>
<dbReference type="Gene3D" id="3.30.1150.10">
    <property type="match status" value="1"/>
</dbReference>
<keyword evidence="1" id="KW-0732">Signal</keyword>
<name>A0ABU9HYY3_9FLAO</name>
<evidence type="ECO:0000256" key="1">
    <source>
        <dbReference type="SAM" id="SignalP"/>
    </source>
</evidence>
<keyword evidence="4" id="KW-1185">Reference proteome</keyword>
<gene>
    <name evidence="3" type="ORF">AAEO56_13950</name>
</gene>
<evidence type="ECO:0000313" key="4">
    <source>
        <dbReference type="Proteomes" id="UP001464555"/>
    </source>
</evidence>
<dbReference type="SUPFAM" id="SSF74653">
    <property type="entry name" value="TolA/TonB C-terminal domain"/>
    <property type="match status" value="1"/>
</dbReference>
<accession>A0ABU9HYY3</accession>
<sequence length="132" mass="15046">MKKLIFFFFIAFIVNITVVNAQEKPIDGASKNPPEGYIQPQYRDGLEAFYKYVEKGIKRRHMPSKSGKIYAYFIVEKDGSISNVKILRGIEEKIDARIVKLISESIKWTPGYINGLPTRASYNLPITITIGE</sequence>